<accession>A0AAV6H0L1</accession>
<reference evidence="3" key="1">
    <citation type="submission" date="2020-10" db="EMBL/GenBank/DDBJ databases">
        <title>Chromosome-scale genome assembly of the Allis shad, Alosa alosa.</title>
        <authorList>
            <person name="Margot Z."/>
            <person name="Christophe K."/>
            <person name="Cabau C."/>
            <person name="Louis A."/>
            <person name="Berthelot C."/>
            <person name="Parey E."/>
            <person name="Roest Crollius H."/>
            <person name="Montfort J."/>
            <person name="Robinson-Rechavi M."/>
            <person name="Bucao C."/>
            <person name="Bouchez O."/>
            <person name="Gislard M."/>
            <person name="Lluch J."/>
            <person name="Milhes M."/>
            <person name="Lampietro C."/>
            <person name="Lopez Roques C."/>
            <person name="Donnadieu C."/>
            <person name="Braasch I."/>
            <person name="Desvignes T."/>
            <person name="Postlethwait J."/>
            <person name="Bobe J."/>
            <person name="Guiguen Y."/>
        </authorList>
    </citation>
    <scope>NUCLEOTIDE SEQUENCE</scope>
    <source>
        <strain evidence="3">M-15738</strain>
        <tissue evidence="3">Blood</tissue>
    </source>
</reference>
<comment type="caution">
    <text evidence="3">The sequence shown here is derived from an EMBL/GenBank/DDBJ whole genome shotgun (WGS) entry which is preliminary data.</text>
</comment>
<evidence type="ECO:0000313" key="4">
    <source>
        <dbReference type="Proteomes" id="UP000823561"/>
    </source>
</evidence>
<name>A0AAV6H0L1_9TELE</name>
<sequence>MYEMHSYNFVLIFVLILTESDICNSWEDQTLVCRYGQEYASLERSPCKKLSQGDGVYWCGLVFKNQTIIKLAEKYFPNDSSFYAWSFIRWILFPFLPLSILSICMLKRRTVKTEKVAEGTYSEIPLRARGADREADNTVIEE</sequence>
<keyword evidence="4" id="KW-1185">Reference proteome</keyword>
<dbReference type="Proteomes" id="UP000823561">
    <property type="component" value="Chromosome 5"/>
</dbReference>
<gene>
    <name evidence="3" type="ORF">AALO_G00064260</name>
</gene>
<keyword evidence="1" id="KW-0472">Membrane</keyword>
<protein>
    <submittedName>
        <fullName evidence="3">Uncharacterized protein</fullName>
    </submittedName>
</protein>
<keyword evidence="2" id="KW-0732">Signal</keyword>
<proteinExistence type="predicted"/>
<feature type="chain" id="PRO_5043507189" evidence="2">
    <location>
        <begin position="26"/>
        <end position="142"/>
    </location>
</feature>
<feature type="signal peptide" evidence="2">
    <location>
        <begin position="1"/>
        <end position="25"/>
    </location>
</feature>
<feature type="transmembrane region" description="Helical" evidence="1">
    <location>
        <begin position="82"/>
        <end position="106"/>
    </location>
</feature>
<organism evidence="3 4">
    <name type="scientific">Alosa alosa</name>
    <name type="common">allis shad</name>
    <dbReference type="NCBI Taxonomy" id="278164"/>
    <lineage>
        <taxon>Eukaryota</taxon>
        <taxon>Metazoa</taxon>
        <taxon>Chordata</taxon>
        <taxon>Craniata</taxon>
        <taxon>Vertebrata</taxon>
        <taxon>Euteleostomi</taxon>
        <taxon>Actinopterygii</taxon>
        <taxon>Neopterygii</taxon>
        <taxon>Teleostei</taxon>
        <taxon>Clupei</taxon>
        <taxon>Clupeiformes</taxon>
        <taxon>Clupeoidei</taxon>
        <taxon>Clupeidae</taxon>
        <taxon>Alosa</taxon>
    </lineage>
</organism>
<dbReference type="EMBL" id="JADWDJ010000005">
    <property type="protein sequence ID" value="KAG5280810.1"/>
    <property type="molecule type" value="Genomic_DNA"/>
</dbReference>
<evidence type="ECO:0000256" key="1">
    <source>
        <dbReference type="SAM" id="Phobius"/>
    </source>
</evidence>
<keyword evidence="1" id="KW-1133">Transmembrane helix</keyword>
<evidence type="ECO:0000256" key="2">
    <source>
        <dbReference type="SAM" id="SignalP"/>
    </source>
</evidence>
<evidence type="ECO:0000313" key="3">
    <source>
        <dbReference type="EMBL" id="KAG5280810.1"/>
    </source>
</evidence>
<dbReference type="AlphaFoldDB" id="A0AAV6H0L1"/>
<keyword evidence="1" id="KW-0812">Transmembrane</keyword>